<dbReference type="PANTHER" id="PTHR31099">
    <property type="entry name" value="OS06G0165300 PROTEIN"/>
    <property type="match status" value="1"/>
</dbReference>
<feature type="non-terminal residue" evidence="3">
    <location>
        <position position="1"/>
    </location>
</feature>
<keyword evidence="4" id="KW-1185">Reference proteome</keyword>
<feature type="compositionally biased region" description="Basic and acidic residues" evidence="2">
    <location>
        <begin position="775"/>
        <end position="784"/>
    </location>
</feature>
<sequence>ARFGQGRRITSSRSVSADRICDGRSLAIVEVGGQDVDRLNVAPDLTIEESDDHELDEQVLPEFIEEVGGGDSSIDHTSPARIVSRAPGLSCDLFPISDDIASSSSYETIERLRGDDDWSGIDIRIARPRERPWSPPEDFLCLYECYFSHGGMWFPIPKLALEYCEARRVAPSQLTCASYRNICTILTMAAELGWSVNLAQLEDMVGIAKFGDCGRFYASMRSGNMILTGVSSRIERWKNNFFFVKVNKYVIGDFTGAIHAGWSSRIGRKLQVVEPVPKGAFSLIEELKRLGQQRIKRCRRRVTVTTGDFAIPLAKIRLYSHRPLKDRKQRSSKKQRSESEDMGIVDLDVVVYSVGSGSAEAPMSSDARRKDKGIVIENPSKKQIGVAAQTKPAETSKVVGDREAWRSEKKKDREGDQSHSGSDPKRSTKEKRKDKALVVSEAANIERPNPEERNPEELVDDQTAVAATLSFGDDYDFILQFSGRGRHILEDPVACGEYMRCIQGHPRGPVPESEEMSSWPSPSTSPGYERMLQKNHELIVEKRSLKSRMKNMTNAAEERVGRINAMEQKNEELKVEVAKWEDEVQSMMGEKESIYHLAKSQMKRLRISRRDTTTNFGEYAVEKVGTELQERVEVKFEKIRRHIADSKEMNHISSTVGQIKAFLSFYEEQGSAPNGAVERLQEDLEKYQKMAAAQHVEKIFEEDFTFPDRASWIPGEELVFSVETPHRIGQYGLVTLRVGGSDPIVSPRGRERRNGSESSHVSETDEDEGPLVVDGRTENVEHPPEVAGASTKAAEGPSTVADPAGGPNGTTEVPGIDDIHVVNF</sequence>
<dbReference type="OrthoDB" id="1113395at2759"/>
<evidence type="ECO:0000313" key="4">
    <source>
        <dbReference type="Proteomes" id="UP000029120"/>
    </source>
</evidence>
<feature type="compositionally biased region" description="Basic and acidic residues" evidence="2">
    <location>
        <begin position="748"/>
        <end position="763"/>
    </location>
</feature>
<protein>
    <recommendedName>
        <fullName evidence="5">DUF1204 domain-containing protein</fullName>
    </recommendedName>
</protein>
<feature type="region of interest" description="Disordered" evidence="2">
    <location>
        <begin position="358"/>
        <end position="459"/>
    </location>
</feature>
<feature type="compositionally biased region" description="Low complexity" evidence="2">
    <location>
        <begin position="516"/>
        <end position="526"/>
    </location>
</feature>
<accession>A0A087FYN4</accession>
<feature type="coiled-coil region" evidence="1">
    <location>
        <begin position="535"/>
        <end position="590"/>
    </location>
</feature>
<feature type="region of interest" description="Disordered" evidence="2">
    <location>
        <begin position="739"/>
        <end position="818"/>
    </location>
</feature>
<evidence type="ECO:0008006" key="5">
    <source>
        <dbReference type="Google" id="ProtNLM"/>
    </source>
</evidence>
<dbReference type="Proteomes" id="UP000029120">
    <property type="component" value="Unassembled WGS sequence"/>
</dbReference>
<evidence type="ECO:0000313" key="3">
    <source>
        <dbReference type="EMBL" id="KFK22736.1"/>
    </source>
</evidence>
<keyword evidence="1" id="KW-0175">Coiled coil</keyword>
<dbReference type="Gramene" id="KFK22736">
    <property type="protein sequence ID" value="KFK22736"/>
    <property type="gene ID" value="AALP_AAs62920U001500"/>
</dbReference>
<feature type="compositionally biased region" description="Basic and acidic residues" evidence="2">
    <location>
        <begin position="399"/>
        <end position="436"/>
    </location>
</feature>
<dbReference type="PANTHER" id="PTHR31099:SF49">
    <property type="entry name" value="MYOSIN HEAVY CHAIN-LIKE PROTEIN"/>
    <property type="match status" value="1"/>
</dbReference>
<dbReference type="eggNOG" id="ENOG502SXPT">
    <property type="taxonomic scope" value="Eukaryota"/>
</dbReference>
<organism evidence="3 4">
    <name type="scientific">Arabis alpina</name>
    <name type="common">Alpine rock-cress</name>
    <dbReference type="NCBI Taxonomy" id="50452"/>
    <lineage>
        <taxon>Eukaryota</taxon>
        <taxon>Viridiplantae</taxon>
        <taxon>Streptophyta</taxon>
        <taxon>Embryophyta</taxon>
        <taxon>Tracheophyta</taxon>
        <taxon>Spermatophyta</taxon>
        <taxon>Magnoliopsida</taxon>
        <taxon>eudicotyledons</taxon>
        <taxon>Gunneridae</taxon>
        <taxon>Pentapetalae</taxon>
        <taxon>rosids</taxon>
        <taxon>malvids</taxon>
        <taxon>Brassicales</taxon>
        <taxon>Brassicaceae</taxon>
        <taxon>Arabideae</taxon>
        <taxon>Arabis</taxon>
    </lineage>
</organism>
<feature type="region of interest" description="Disordered" evidence="2">
    <location>
        <begin position="507"/>
        <end position="527"/>
    </location>
</feature>
<evidence type="ECO:0000256" key="1">
    <source>
        <dbReference type="SAM" id="Coils"/>
    </source>
</evidence>
<dbReference type="AlphaFoldDB" id="A0A087FYN4"/>
<dbReference type="EMBL" id="KL986133">
    <property type="protein sequence ID" value="KFK22736.1"/>
    <property type="molecule type" value="Genomic_DNA"/>
</dbReference>
<name>A0A087FYN4_ARAAL</name>
<evidence type="ECO:0000256" key="2">
    <source>
        <dbReference type="SAM" id="MobiDB-lite"/>
    </source>
</evidence>
<reference evidence="4" key="1">
    <citation type="journal article" date="2015" name="Nat. Plants">
        <title>Genome expansion of Arabis alpina linked with retrotransposition and reduced symmetric DNA methylation.</title>
        <authorList>
            <person name="Willing E.M."/>
            <person name="Rawat V."/>
            <person name="Mandakova T."/>
            <person name="Maumus F."/>
            <person name="James G.V."/>
            <person name="Nordstroem K.J."/>
            <person name="Becker C."/>
            <person name="Warthmann N."/>
            <person name="Chica C."/>
            <person name="Szarzynska B."/>
            <person name="Zytnicki M."/>
            <person name="Albani M.C."/>
            <person name="Kiefer C."/>
            <person name="Bergonzi S."/>
            <person name="Castaings L."/>
            <person name="Mateos J.L."/>
            <person name="Berns M.C."/>
            <person name="Bujdoso N."/>
            <person name="Piofczyk T."/>
            <person name="de Lorenzo L."/>
            <person name="Barrero-Sicilia C."/>
            <person name="Mateos I."/>
            <person name="Piednoel M."/>
            <person name="Hagmann J."/>
            <person name="Chen-Min-Tao R."/>
            <person name="Iglesias-Fernandez R."/>
            <person name="Schuster S.C."/>
            <person name="Alonso-Blanco C."/>
            <person name="Roudier F."/>
            <person name="Carbonero P."/>
            <person name="Paz-Ares J."/>
            <person name="Davis S.J."/>
            <person name="Pecinka A."/>
            <person name="Quesneville H."/>
            <person name="Colot V."/>
            <person name="Lysak M.A."/>
            <person name="Weigel D."/>
            <person name="Coupland G."/>
            <person name="Schneeberger K."/>
        </authorList>
    </citation>
    <scope>NUCLEOTIDE SEQUENCE [LARGE SCALE GENOMIC DNA]</scope>
    <source>
        <strain evidence="4">cv. Pajares</strain>
    </source>
</reference>
<gene>
    <name evidence="3" type="ORF">AALP_AAs62920U001500</name>
</gene>
<proteinExistence type="predicted"/>